<name>A0A6B3NDY4_9CYAN</name>
<reference evidence="1" key="1">
    <citation type="submission" date="2019-11" db="EMBL/GenBank/DDBJ databases">
        <title>Genomic insights into an expanded diversity of filamentous marine cyanobacteria reveals the extraordinary biosynthetic potential of Moorea and Okeania.</title>
        <authorList>
            <person name="Ferreira Leao T."/>
            <person name="Wang M."/>
            <person name="Moss N."/>
            <person name="Da Silva R."/>
            <person name="Sanders J."/>
            <person name="Nurk S."/>
            <person name="Gurevich A."/>
            <person name="Humphrey G."/>
            <person name="Reher R."/>
            <person name="Zhu Q."/>
            <person name="Belda-Ferre P."/>
            <person name="Glukhov E."/>
            <person name="Rex R."/>
            <person name="Dorrestein P.C."/>
            <person name="Knight R."/>
            <person name="Pevzner P."/>
            <person name="Gerwick W.H."/>
            <person name="Gerwick L."/>
        </authorList>
    </citation>
    <scope>NUCLEOTIDE SEQUENCE</scope>
    <source>
        <strain evidence="1">SIO1C4</strain>
    </source>
</reference>
<comment type="caution">
    <text evidence="1">The sequence shown here is derived from an EMBL/GenBank/DDBJ whole genome shotgun (WGS) entry which is preliminary data.</text>
</comment>
<sequence length="250" mass="28480">MTWQKGILTIDPNLAHALAYQVRALQDLNAVIFPQETDGRAVKLACDLVGISEANSCPIRAKCRIKPSDQNAPRIYVACLSAYTNGYLHGWWIDADQDPDEIWSDIKDMLADSPMDDAEEWAIHDYENFGAISISENPDLEQLSIWANLISEDSENAEAVAAYIGWAQDVGLEISTSEFQSRYCGHWKNGEDFALNSEEVAELYNWGKFQEEFTFWSMYIDWASVGRDLEFSDAYHYARADHGIYVFRYC</sequence>
<protein>
    <submittedName>
        <fullName evidence="1">Antirestriction protein ArdA</fullName>
    </submittedName>
</protein>
<proteinExistence type="predicted"/>
<organism evidence="1">
    <name type="scientific">Symploca sp. SIO1C4</name>
    <dbReference type="NCBI Taxonomy" id="2607765"/>
    <lineage>
        <taxon>Bacteria</taxon>
        <taxon>Bacillati</taxon>
        <taxon>Cyanobacteriota</taxon>
        <taxon>Cyanophyceae</taxon>
        <taxon>Coleofasciculales</taxon>
        <taxon>Coleofasciculaceae</taxon>
        <taxon>Symploca</taxon>
    </lineage>
</organism>
<accession>A0A6B3NDY4</accession>
<dbReference type="InterPro" id="IPR041895">
    <property type="entry name" value="ArdA_dom1"/>
</dbReference>
<dbReference type="InterPro" id="IPR009899">
    <property type="entry name" value="ArdA"/>
</dbReference>
<dbReference type="EMBL" id="JAAHFQ010000786">
    <property type="protein sequence ID" value="NER31329.1"/>
    <property type="molecule type" value="Genomic_DNA"/>
</dbReference>
<dbReference type="Gene3D" id="3.10.20.480">
    <property type="entry name" value="Antirestriction protein ArdA, domain 1"/>
    <property type="match status" value="1"/>
</dbReference>
<evidence type="ECO:0000313" key="1">
    <source>
        <dbReference type="EMBL" id="NER31329.1"/>
    </source>
</evidence>
<dbReference type="AlphaFoldDB" id="A0A6B3NDY4"/>
<dbReference type="Pfam" id="PF07275">
    <property type="entry name" value="ArdA"/>
    <property type="match status" value="1"/>
</dbReference>
<gene>
    <name evidence="1" type="ORF">F6J89_27850</name>
</gene>